<sequence length="21" mass="2482">MHRSCVTYVNDCNIRAGTYMF</sequence>
<dbReference type="AlphaFoldDB" id="A0A212LFW9"/>
<proteinExistence type="predicted"/>
<evidence type="ECO:0000313" key="1">
    <source>
        <dbReference type="EMBL" id="SCM76451.1"/>
    </source>
</evidence>
<dbReference type="EMBL" id="FMJD01000008">
    <property type="protein sequence ID" value="SCM76451.1"/>
    <property type="molecule type" value="Genomic_DNA"/>
</dbReference>
<protein>
    <submittedName>
        <fullName evidence="1">Uncharacterized protein</fullName>
    </submittedName>
</protein>
<reference evidence="1" key="1">
    <citation type="submission" date="2016-08" db="EMBL/GenBank/DDBJ databases">
        <authorList>
            <person name="Seilhamer J.J."/>
        </authorList>
    </citation>
    <scope>NUCLEOTIDE SEQUENCE</scope>
    <source>
        <strain evidence="1">86</strain>
    </source>
</reference>
<organism evidence="1">
    <name type="scientific">uncultured Pleomorphomonas sp</name>
    <dbReference type="NCBI Taxonomy" id="442121"/>
    <lineage>
        <taxon>Bacteria</taxon>
        <taxon>Pseudomonadati</taxon>
        <taxon>Pseudomonadota</taxon>
        <taxon>Alphaproteobacteria</taxon>
        <taxon>Hyphomicrobiales</taxon>
        <taxon>Pleomorphomonadaceae</taxon>
        <taxon>Pleomorphomonas</taxon>
        <taxon>environmental samples</taxon>
    </lineage>
</organism>
<gene>
    <name evidence="1" type="ORF">KL86PLE_40256</name>
</gene>
<accession>A0A212LFW9</accession>
<name>A0A212LFW9_9HYPH</name>